<dbReference type="Proteomes" id="UP001196873">
    <property type="component" value="Unassembled WGS sequence"/>
</dbReference>
<feature type="transmembrane region" description="Helical" evidence="1">
    <location>
        <begin position="17"/>
        <end position="34"/>
    </location>
</feature>
<comment type="caution">
    <text evidence="2">The sequence shown here is derived from an EMBL/GenBank/DDBJ whole genome shotgun (WGS) entry which is preliminary data.</text>
</comment>
<dbReference type="AlphaFoldDB" id="A0AAW4NL47"/>
<evidence type="ECO:0000256" key="1">
    <source>
        <dbReference type="SAM" id="Phobius"/>
    </source>
</evidence>
<protein>
    <submittedName>
        <fullName evidence="2">DUF1648 domain-containing protein</fullName>
    </submittedName>
</protein>
<organism evidence="2 3">
    <name type="scientific">Segatella salivae</name>
    <dbReference type="NCBI Taxonomy" id="228604"/>
    <lineage>
        <taxon>Bacteria</taxon>
        <taxon>Pseudomonadati</taxon>
        <taxon>Bacteroidota</taxon>
        <taxon>Bacteroidia</taxon>
        <taxon>Bacteroidales</taxon>
        <taxon>Prevotellaceae</taxon>
        <taxon>Segatella</taxon>
    </lineage>
</organism>
<gene>
    <name evidence="2" type="ORF">KZY68_06945</name>
</gene>
<sequence>MSTPENKQENTKYRNDFLILALLVGLVMLAAHVYDLAPQTIPIHYEWNLSSPTAYGPKSTLMVLAVIGVCLSLLGILAAHGKISLIHVDRLPYSKMNEAQKALTRKFMYRLTFHFIFLMACVIMLLVPVVLPKMVVLIAFILLLCSLVYGSVSISFKIRKLG</sequence>
<keyword evidence="1" id="KW-1133">Transmembrane helix</keyword>
<evidence type="ECO:0000313" key="2">
    <source>
        <dbReference type="EMBL" id="MBW4865748.1"/>
    </source>
</evidence>
<keyword evidence="1" id="KW-0472">Membrane</keyword>
<evidence type="ECO:0000313" key="3">
    <source>
        <dbReference type="Proteomes" id="UP001196873"/>
    </source>
</evidence>
<name>A0AAW4NL47_9BACT</name>
<dbReference type="RefSeq" id="WP_219427818.1">
    <property type="nucleotide sequence ID" value="NZ_JAHXRD010000010.1"/>
</dbReference>
<dbReference type="EMBL" id="JAHXRF010000009">
    <property type="protein sequence ID" value="MBW4865748.1"/>
    <property type="molecule type" value="Genomic_DNA"/>
</dbReference>
<keyword evidence="1" id="KW-0812">Transmembrane</keyword>
<proteinExistence type="predicted"/>
<accession>A0AAW4NL47</accession>
<feature type="transmembrane region" description="Helical" evidence="1">
    <location>
        <begin position="135"/>
        <end position="156"/>
    </location>
</feature>
<feature type="transmembrane region" description="Helical" evidence="1">
    <location>
        <begin position="61"/>
        <end position="86"/>
    </location>
</feature>
<reference evidence="2" key="1">
    <citation type="submission" date="2021-07" db="EMBL/GenBank/DDBJ databases">
        <title>Genomic diversity and antimicrobial resistance of Prevotella spp. isolated from chronic lung disease airways.</title>
        <authorList>
            <person name="Webb K.A."/>
            <person name="Olagoke O.S."/>
            <person name="Baird T."/>
            <person name="Neill J."/>
            <person name="Pham A."/>
            <person name="Wells T.J."/>
            <person name="Ramsay K.A."/>
            <person name="Bell S.C."/>
            <person name="Sarovich D.S."/>
            <person name="Price E.P."/>
        </authorList>
    </citation>
    <scope>NUCLEOTIDE SEQUENCE</scope>
    <source>
        <strain evidence="2">SCHI0047.S.3</strain>
    </source>
</reference>
<feature type="transmembrane region" description="Helical" evidence="1">
    <location>
        <begin position="107"/>
        <end position="129"/>
    </location>
</feature>